<dbReference type="EMBL" id="JAHLJV010000048">
    <property type="protein sequence ID" value="KAK1585020.1"/>
    <property type="molecule type" value="Genomic_DNA"/>
</dbReference>
<proteinExistence type="predicted"/>
<accession>A0AAD8PUQ3</accession>
<protein>
    <submittedName>
        <fullName evidence="2">Uncharacterized protein</fullName>
    </submittedName>
</protein>
<sequence length="78" mass="8863">MRFSITTLALAISAVASPVPDKEDYLASRDVLQQLKPRACVQRDSWCNWKTVCCFPNVCKSNRCAPMFKKPVHPMPHE</sequence>
<evidence type="ECO:0000256" key="1">
    <source>
        <dbReference type="SAM" id="SignalP"/>
    </source>
</evidence>
<dbReference type="AlphaFoldDB" id="A0AAD8PUQ3"/>
<organism evidence="2 3">
    <name type="scientific">Colletotrichum navitas</name>
    <dbReference type="NCBI Taxonomy" id="681940"/>
    <lineage>
        <taxon>Eukaryota</taxon>
        <taxon>Fungi</taxon>
        <taxon>Dikarya</taxon>
        <taxon>Ascomycota</taxon>
        <taxon>Pezizomycotina</taxon>
        <taxon>Sordariomycetes</taxon>
        <taxon>Hypocreomycetidae</taxon>
        <taxon>Glomerellales</taxon>
        <taxon>Glomerellaceae</taxon>
        <taxon>Colletotrichum</taxon>
        <taxon>Colletotrichum graminicola species complex</taxon>
    </lineage>
</organism>
<dbReference type="RefSeq" id="XP_060412073.1">
    <property type="nucleotide sequence ID" value="XM_060558261.1"/>
</dbReference>
<feature type="signal peptide" evidence="1">
    <location>
        <begin position="1"/>
        <end position="16"/>
    </location>
</feature>
<evidence type="ECO:0000313" key="3">
    <source>
        <dbReference type="Proteomes" id="UP001230504"/>
    </source>
</evidence>
<comment type="caution">
    <text evidence="2">The sequence shown here is derived from an EMBL/GenBank/DDBJ whole genome shotgun (WGS) entry which is preliminary data.</text>
</comment>
<dbReference type="Proteomes" id="UP001230504">
    <property type="component" value="Unassembled WGS sequence"/>
</dbReference>
<keyword evidence="3" id="KW-1185">Reference proteome</keyword>
<gene>
    <name evidence="2" type="ORF">LY79DRAFT_559546</name>
</gene>
<reference evidence="2" key="1">
    <citation type="submission" date="2021-06" db="EMBL/GenBank/DDBJ databases">
        <title>Comparative genomics, transcriptomics and evolutionary studies reveal genomic signatures of adaptation to plant cell wall in hemibiotrophic fungi.</title>
        <authorList>
            <consortium name="DOE Joint Genome Institute"/>
            <person name="Baroncelli R."/>
            <person name="Diaz J.F."/>
            <person name="Benocci T."/>
            <person name="Peng M."/>
            <person name="Battaglia E."/>
            <person name="Haridas S."/>
            <person name="Andreopoulos W."/>
            <person name="Labutti K."/>
            <person name="Pangilinan J."/>
            <person name="Floch G.L."/>
            <person name="Makela M.R."/>
            <person name="Henrissat B."/>
            <person name="Grigoriev I.V."/>
            <person name="Crouch J.A."/>
            <person name="De Vries R.P."/>
            <person name="Sukno S.A."/>
            <person name="Thon M.R."/>
        </authorList>
    </citation>
    <scope>NUCLEOTIDE SEQUENCE</scope>
    <source>
        <strain evidence="2">CBS 125086</strain>
    </source>
</reference>
<feature type="chain" id="PRO_5042190674" evidence="1">
    <location>
        <begin position="17"/>
        <end position="78"/>
    </location>
</feature>
<keyword evidence="1" id="KW-0732">Signal</keyword>
<name>A0AAD8PUQ3_9PEZI</name>
<evidence type="ECO:0000313" key="2">
    <source>
        <dbReference type="EMBL" id="KAK1585020.1"/>
    </source>
</evidence>
<dbReference type="GeneID" id="85442501"/>